<evidence type="ECO:0000259" key="2">
    <source>
        <dbReference type="Pfam" id="PF20182"/>
    </source>
</evidence>
<dbReference type="OrthoDB" id="4546060at2"/>
<proteinExistence type="predicted"/>
<keyword evidence="1" id="KW-0812">Transmembrane</keyword>
<keyword evidence="1" id="KW-1133">Transmembrane helix</keyword>
<feature type="transmembrane region" description="Helical" evidence="1">
    <location>
        <begin position="221"/>
        <end position="246"/>
    </location>
</feature>
<dbReference type="EMBL" id="QMEV01000010">
    <property type="protein sequence ID" value="RAV13739.1"/>
    <property type="molecule type" value="Genomic_DNA"/>
</dbReference>
<feature type="transmembrane region" description="Helical" evidence="1">
    <location>
        <begin position="6"/>
        <end position="25"/>
    </location>
</feature>
<keyword evidence="1" id="KW-0472">Membrane</keyword>
<feature type="domain" description="DUF6545" evidence="2">
    <location>
        <begin position="248"/>
        <end position="381"/>
    </location>
</feature>
<comment type="caution">
    <text evidence="3">The sequence shown here is derived from an EMBL/GenBank/DDBJ whole genome shotgun (WGS) entry which is preliminary data.</text>
</comment>
<feature type="transmembrane region" description="Helical" evidence="1">
    <location>
        <begin position="105"/>
        <end position="122"/>
    </location>
</feature>
<sequence length="414" mass="45655">MTSIIPGIVAWPVITIMAMLLAARFRWCKANLYQTYFNNVMAWLLLAQLLRERRVEAMLSTGALMSVTTAQQLSCVAMILADAEFIGFTMLWNRISPEATRRSHRYYRVAAVALSAAFLAVGTRARVAGQPFEVAGGWDAVLALSLYLTILVTLVVRLLWMFGAELLRATDTRELLLAAAGVLAVALTAAACLEALVLAVSDQLGWTDTVRFRMRVHGFEVLWMAVIVYLFGAVPLAVRLHSFLGLDRVSRMWRSLQPLRLSMTTVVPESSFDLEHDDRRFQKTTLQLHQTVIEIRDAILQLRHYVRTTSEDELARFFRTYSVPADERASATDAFELARAAEAKTAGDSPATPDQALVVNSRSTNLYEEAADLSALAKWWTAAQHAATEHVAAEHAATEGVIAEGTSLGSGQPA</sequence>
<evidence type="ECO:0000313" key="4">
    <source>
        <dbReference type="Proteomes" id="UP000250915"/>
    </source>
</evidence>
<organism evidence="3 4">
    <name type="scientific">Mycobacterium colombiense</name>
    <dbReference type="NCBI Taxonomy" id="339268"/>
    <lineage>
        <taxon>Bacteria</taxon>
        <taxon>Bacillati</taxon>
        <taxon>Actinomycetota</taxon>
        <taxon>Actinomycetes</taxon>
        <taxon>Mycobacteriales</taxon>
        <taxon>Mycobacteriaceae</taxon>
        <taxon>Mycobacterium</taxon>
        <taxon>Mycobacterium avium complex (MAC)</taxon>
    </lineage>
</organism>
<name>A0A329M0T4_9MYCO</name>
<feature type="transmembrane region" description="Helical" evidence="1">
    <location>
        <begin position="142"/>
        <end position="163"/>
    </location>
</feature>
<dbReference type="Proteomes" id="UP000250915">
    <property type="component" value="Unassembled WGS sequence"/>
</dbReference>
<gene>
    <name evidence="3" type="ORF">DQP57_07610</name>
</gene>
<dbReference type="InterPro" id="IPR046675">
    <property type="entry name" value="DUF6545"/>
</dbReference>
<feature type="transmembrane region" description="Helical" evidence="1">
    <location>
        <begin position="175"/>
        <end position="201"/>
    </location>
</feature>
<evidence type="ECO:0000313" key="3">
    <source>
        <dbReference type="EMBL" id="RAV13739.1"/>
    </source>
</evidence>
<protein>
    <recommendedName>
        <fullName evidence="2">DUF6545 domain-containing protein</fullName>
    </recommendedName>
</protein>
<dbReference type="Pfam" id="PF20182">
    <property type="entry name" value="DUF6545"/>
    <property type="match status" value="1"/>
</dbReference>
<evidence type="ECO:0000256" key="1">
    <source>
        <dbReference type="SAM" id="Phobius"/>
    </source>
</evidence>
<reference evidence="3 4" key="1">
    <citation type="submission" date="2018-06" db="EMBL/GenBank/DDBJ databases">
        <title>NTM in soil in Japan.</title>
        <authorList>
            <person name="Ohya K."/>
        </authorList>
    </citation>
    <scope>NUCLEOTIDE SEQUENCE [LARGE SCALE GENOMIC DNA]</scope>
    <source>
        <strain evidence="3 4">GF28</strain>
    </source>
</reference>
<accession>A0A329M0T4</accession>
<dbReference type="RefSeq" id="WP_112632398.1">
    <property type="nucleotide sequence ID" value="NZ_QMEV01000010.1"/>
</dbReference>
<dbReference type="AlphaFoldDB" id="A0A329M0T4"/>